<dbReference type="Proteomes" id="UP000034665">
    <property type="component" value="Unassembled WGS sequence"/>
</dbReference>
<evidence type="ECO:0000313" key="3">
    <source>
        <dbReference type="Proteomes" id="UP000034665"/>
    </source>
</evidence>
<reference evidence="2 3" key="1">
    <citation type="journal article" date="2015" name="Nature">
        <title>rRNA introns, odd ribosomes, and small enigmatic genomes across a large radiation of phyla.</title>
        <authorList>
            <person name="Brown C.T."/>
            <person name="Hug L.A."/>
            <person name="Thomas B.C."/>
            <person name="Sharon I."/>
            <person name="Castelle C.J."/>
            <person name="Singh A."/>
            <person name="Wilkins M.J."/>
            <person name="Williams K.H."/>
            <person name="Banfield J.F."/>
        </authorList>
    </citation>
    <scope>NUCLEOTIDE SEQUENCE [LARGE SCALE GENOMIC DNA]</scope>
</reference>
<sequence length="106" mass="11972">MRSIVSVILAAIILAIVSPSFAEEKKAVHEPRVIKLAEEKAPKIVRFSEKFVFFNSQDSMMVAELSMLTSAEKWMSDNRNVQIISHSVYGGYHAGYVSMTIIYMEK</sequence>
<dbReference type="AlphaFoldDB" id="A0A0G0N9U1"/>
<proteinExistence type="predicted"/>
<keyword evidence="1" id="KW-0732">Signal</keyword>
<comment type="caution">
    <text evidence="2">The sequence shown here is derived from an EMBL/GenBank/DDBJ whole genome shotgun (WGS) entry which is preliminary data.</text>
</comment>
<evidence type="ECO:0000256" key="1">
    <source>
        <dbReference type="SAM" id="SignalP"/>
    </source>
</evidence>
<dbReference type="EMBL" id="LBWR01000003">
    <property type="protein sequence ID" value="KKR12213.1"/>
    <property type="molecule type" value="Genomic_DNA"/>
</dbReference>
<protein>
    <submittedName>
        <fullName evidence="2">Uncharacterized protein</fullName>
    </submittedName>
</protein>
<feature type="signal peptide" evidence="1">
    <location>
        <begin position="1"/>
        <end position="22"/>
    </location>
</feature>
<accession>A0A0G0N9U1</accession>
<evidence type="ECO:0000313" key="2">
    <source>
        <dbReference type="EMBL" id="KKR12213.1"/>
    </source>
</evidence>
<gene>
    <name evidence="2" type="ORF">UT41_C0003G0140</name>
</gene>
<feature type="chain" id="PRO_5002533786" evidence="1">
    <location>
        <begin position="23"/>
        <end position="106"/>
    </location>
</feature>
<name>A0A0G0N9U1_9BACT</name>
<organism evidence="2 3">
    <name type="scientific">Candidatus Wolfebacteria bacterium GW2011_GWC2_39_22</name>
    <dbReference type="NCBI Taxonomy" id="1619013"/>
    <lineage>
        <taxon>Bacteria</taxon>
        <taxon>Candidatus Wolfeibacteriota</taxon>
    </lineage>
</organism>